<dbReference type="InterPro" id="IPR001223">
    <property type="entry name" value="Glyco_hydro18_cat"/>
</dbReference>
<dbReference type="PANTHER" id="PTHR46290">
    <property type="entry name" value="DI-N-ACETYLCHITOBIASE"/>
    <property type="match status" value="1"/>
</dbReference>
<dbReference type="Gene3D" id="2.60.40.4070">
    <property type="match status" value="1"/>
</dbReference>
<keyword evidence="2" id="KW-0326">Glycosidase</keyword>
<dbReference type="GO" id="GO:0009313">
    <property type="term" value="P:oligosaccharide catabolic process"/>
    <property type="evidence" value="ECO:0007669"/>
    <property type="project" value="TreeGrafter"/>
</dbReference>
<dbReference type="Gene3D" id="3.10.50.10">
    <property type="match status" value="1"/>
</dbReference>
<accession>A0A381TR09</accession>
<dbReference type="GO" id="GO:0008061">
    <property type="term" value="F:chitin binding"/>
    <property type="evidence" value="ECO:0007669"/>
    <property type="project" value="InterPro"/>
</dbReference>
<dbReference type="Gene3D" id="2.60.40.10">
    <property type="entry name" value="Immunoglobulins"/>
    <property type="match status" value="1"/>
</dbReference>
<evidence type="ECO:0000259" key="3">
    <source>
        <dbReference type="PROSITE" id="PS51910"/>
    </source>
</evidence>
<proteinExistence type="predicted"/>
<dbReference type="AlphaFoldDB" id="A0A381TR09"/>
<dbReference type="InterPro" id="IPR026444">
    <property type="entry name" value="Secre_tail"/>
</dbReference>
<gene>
    <name evidence="4" type="ORF">METZ01_LOCUS70785</name>
</gene>
<dbReference type="InterPro" id="IPR051887">
    <property type="entry name" value="GH18_Domain-Containing"/>
</dbReference>
<dbReference type="SUPFAM" id="SSF51445">
    <property type="entry name" value="(Trans)glycosidases"/>
    <property type="match status" value="1"/>
</dbReference>
<dbReference type="SMART" id="SM00636">
    <property type="entry name" value="Glyco_18"/>
    <property type="match status" value="1"/>
</dbReference>
<protein>
    <recommendedName>
        <fullName evidence="3">GH18 domain-containing protein</fullName>
    </recommendedName>
</protein>
<dbReference type="InterPro" id="IPR003961">
    <property type="entry name" value="FN3_dom"/>
</dbReference>
<dbReference type="EMBL" id="UINC01004937">
    <property type="protein sequence ID" value="SVA17931.1"/>
    <property type="molecule type" value="Genomic_DNA"/>
</dbReference>
<evidence type="ECO:0000313" key="4">
    <source>
        <dbReference type="EMBL" id="SVA17931.1"/>
    </source>
</evidence>
<dbReference type="PROSITE" id="PS51910">
    <property type="entry name" value="GH18_2"/>
    <property type="match status" value="1"/>
</dbReference>
<sequence length="800" mass="88454">MTITFSQHHPSIHQQQLEYYNANYVQPENTDTSEFIHPISPRPRTPSKEVFGYHPYWMGTAWTNYNFDLISTLAYFSAEATETGNLENLHGWPVASLINEAHSHGVKVVLCVTLFNSNNLTTLLSNSSYRQNLINNLLAQVQAGNADGVNIDFESFPSSQRENMVTFVTDLTNTFHSAIPGSQVTLAMPAVDWSNAWDYNSLASISDGLFIMGYAYHWSGSSTTGPNSPLSGPGYTITWTVIDYLNKTNYQADKLILGCPYYGFEWPSSSSTPGANTTGTGDAKFYSEIEGLAQSYGKLWHQSSQTPWYNYDNNGWNQGWYDDSLSLSLKYDFALFNDLKGIGIWALGYDAGRTELWNLLYAKFGESAPPTKPSRLLIKNIGGGSIKIDFQGAENASEYIVLRGSLDIVGGLDTLGVYTDRPIIIDDLNAGETYFLSIAAKNSLGTSEPTEMLGVVPSSEQVNFLIVNGFDRVSGTSNTFDFIRQHGSSINSNGRAFDSASNEAIIEEDINIMEYQFVDWILGEEGTSTSVFSNIEQNTLKTYLESGRFLFTSGSEIGYDLEAQGSSSDREFYQSYLKADYITDAAGGHQGVYSGYGTTSSIFNGITNITYDNGSHGTYDVDWPDGIKPLGGAILCAEYSNTDYNSRGGMGIEYTGTFGLGNNVGGLIYLSVGFETIYPESKRNEIMLKILELYDSQLGIKNNDMIQPSTMTIHSIYPNPTNTSFTILFSTSKINEPSQISINDLLGREVYTTSIHKNNNLFKWTWDGLDNNGIIAPTGTYFVSIFHGNQIETRKVTILK</sequence>
<dbReference type="PANTHER" id="PTHR46290:SF1">
    <property type="entry name" value="DI-N-ACETYLCHITOBIASE"/>
    <property type="match status" value="1"/>
</dbReference>
<dbReference type="InterPro" id="IPR013783">
    <property type="entry name" value="Ig-like_fold"/>
</dbReference>
<dbReference type="NCBIfam" id="TIGR04183">
    <property type="entry name" value="Por_Secre_tail"/>
    <property type="match status" value="1"/>
</dbReference>
<dbReference type="InterPro" id="IPR011583">
    <property type="entry name" value="Chitinase_II/V-like_cat"/>
</dbReference>
<dbReference type="Pfam" id="PF00704">
    <property type="entry name" value="Glyco_hydro_18"/>
    <property type="match status" value="1"/>
</dbReference>
<dbReference type="Gene3D" id="3.20.20.80">
    <property type="entry name" value="Glycosidases"/>
    <property type="match status" value="1"/>
</dbReference>
<name>A0A381TR09_9ZZZZ</name>
<dbReference type="Pfam" id="PF18962">
    <property type="entry name" value="Por_Secre_tail"/>
    <property type="match status" value="1"/>
</dbReference>
<evidence type="ECO:0000256" key="1">
    <source>
        <dbReference type="ARBA" id="ARBA00022801"/>
    </source>
</evidence>
<dbReference type="InterPro" id="IPR036116">
    <property type="entry name" value="FN3_sf"/>
</dbReference>
<organism evidence="4">
    <name type="scientific">marine metagenome</name>
    <dbReference type="NCBI Taxonomy" id="408172"/>
    <lineage>
        <taxon>unclassified sequences</taxon>
        <taxon>metagenomes</taxon>
        <taxon>ecological metagenomes</taxon>
    </lineage>
</organism>
<keyword evidence="1" id="KW-0378">Hydrolase</keyword>
<dbReference type="CDD" id="cd00063">
    <property type="entry name" value="FN3"/>
    <property type="match status" value="1"/>
</dbReference>
<dbReference type="InterPro" id="IPR017853">
    <property type="entry name" value="GH"/>
</dbReference>
<evidence type="ECO:0000256" key="2">
    <source>
        <dbReference type="ARBA" id="ARBA00023295"/>
    </source>
</evidence>
<dbReference type="SUPFAM" id="SSF49265">
    <property type="entry name" value="Fibronectin type III"/>
    <property type="match status" value="1"/>
</dbReference>
<dbReference type="InterPro" id="IPR029070">
    <property type="entry name" value="Chitinase_insertion_sf"/>
</dbReference>
<feature type="domain" description="GH18" evidence="3">
    <location>
        <begin position="48"/>
        <end position="367"/>
    </location>
</feature>
<dbReference type="GO" id="GO:0016798">
    <property type="term" value="F:hydrolase activity, acting on glycosyl bonds"/>
    <property type="evidence" value="ECO:0007669"/>
    <property type="project" value="UniProtKB-KW"/>
</dbReference>
<reference evidence="4" key="1">
    <citation type="submission" date="2018-05" db="EMBL/GenBank/DDBJ databases">
        <authorList>
            <person name="Lanie J.A."/>
            <person name="Ng W.-L."/>
            <person name="Kazmierczak K.M."/>
            <person name="Andrzejewski T.M."/>
            <person name="Davidsen T.M."/>
            <person name="Wayne K.J."/>
            <person name="Tettelin H."/>
            <person name="Glass J.I."/>
            <person name="Rusch D."/>
            <person name="Podicherti R."/>
            <person name="Tsui H.-C.T."/>
            <person name="Winkler M.E."/>
        </authorList>
    </citation>
    <scope>NUCLEOTIDE SEQUENCE</scope>
</reference>